<evidence type="ECO:0000256" key="1">
    <source>
        <dbReference type="SAM" id="Phobius"/>
    </source>
</evidence>
<feature type="transmembrane region" description="Helical" evidence="1">
    <location>
        <begin position="291"/>
        <end position="311"/>
    </location>
</feature>
<comment type="caution">
    <text evidence="2">The sequence shown here is derived from an EMBL/GenBank/DDBJ whole genome shotgun (WGS) entry which is preliminary data.</text>
</comment>
<dbReference type="InterPro" id="IPR021240">
    <property type="entry name" value="DUF2776"/>
</dbReference>
<feature type="transmembrane region" description="Helical" evidence="1">
    <location>
        <begin position="157"/>
        <end position="178"/>
    </location>
</feature>
<feature type="transmembrane region" description="Helical" evidence="1">
    <location>
        <begin position="7"/>
        <end position="28"/>
    </location>
</feature>
<dbReference type="Pfam" id="PF10951">
    <property type="entry name" value="DUF2776"/>
    <property type="match status" value="1"/>
</dbReference>
<keyword evidence="1" id="KW-0472">Membrane</keyword>
<dbReference type="Proteomes" id="UP000698059">
    <property type="component" value="Unassembled WGS sequence"/>
</dbReference>
<organism evidence="2 3">
    <name type="scientific">Oerskovia jenensis</name>
    <dbReference type="NCBI Taxonomy" id="162169"/>
    <lineage>
        <taxon>Bacteria</taxon>
        <taxon>Bacillati</taxon>
        <taxon>Actinomycetota</taxon>
        <taxon>Actinomycetes</taxon>
        <taxon>Micrococcales</taxon>
        <taxon>Cellulomonadaceae</taxon>
        <taxon>Oerskovia</taxon>
    </lineage>
</organism>
<dbReference type="EMBL" id="JAFBBO010000001">
    <property type="protein sequence ID" value="MBM7478119.1"/>
    <property type="molecule type" value="Genomic_DNA"/>
</dbReference>
<sequence>MNPSISILFRAIPLVMGAVCLAFGLYVLSGGDDANHFVAGHVNVALTAICIALFTTAATIIRQLVHRYGRVWAVALPVLGYAVALATMIWGVTIIGRGDEPQFVVAGHVVLGIGFITGCVSTVATASTKFVLIQKSAALPVGGGAPDGAYPRGTGTLLIAIPALFAVAGLVVAATLYARGGNAALVAGNVMVGLSLICSALVALVASIVRQVRNEFGDAERYRWAWWVVAMGTINVTLGLVVLFSSDDPARLAPGTVLIGLGLICFSILSKVLLLALVWRQVFALANRIPIIPVATALACLFFAAFLFEATLTEPGFFVGAHVLVGLGAVCFTLFSIVSILEAGTSK</sequence>
<feature type="transmembrane region" description="Helical" evidence="1">
    <location>
        <begin position="73"/>
        <end position="96"/>
    </location>
</feature>
<gene>
    <name evidence="2" type="ORF">JOD49_001039</name>
</gene>
<reference evidence="2 3" key="1">
    <citation type="submission" date="2021-01" db="EMBL/GenBank/DDBJ databases">
        <title>Sequencing the genomes of 1000 actinobacteria strains.</title>
        <authorList>
            <person name="Klenk H.-P."/>
        </authorList>
    </citation>
    <scope>NUCLEOTIDE SEQUENCE [LARGE SCALE GENOMIC DNA]</scope>
    <source>
        <strain evidence="2 3">DSM 46000</strain>
    </source>
</reference>
<feature type="transmembrane region" description="Helical" evidence="1">
    <location>
        <begin position="190"/>
        <end position="212"/>
    </location>
</feature>
<keyword evidence="1" id="KW-1133">Transmembrane helix</keyword>
<accession>A0ABS2LCG7</accession>
<keyword evidence="3" id="KW-1185">Reference proteome</keyword>
<feature type="transmembrane region" description="Helical" evidence="1">
    <location>
        <begin position="224"/>
        <end position="245"/>
    </location>
</feature>
<evidence type="ECO:0008006" key="4">
    <source>
        <dbReference type="Google" id="ProtNLM"/>
    </source>
</evidence>
<protein>
    <recommendedName>
        <fullName evidence="4">DUF2776 family protein</fullName>
    </recommendedName>
</protein>
<evidence type="ECO:0000313" key="2">
    <source>
        <dbReference type="EMBL" id="MBM7478119.1"/>
    </source>
</evidence>
<keyword evidence="1" id="KW-0812">Transmembrane</keyword>
<feature type="transmembrane region" description="Helical" evidence="1">
    <location>
        <begin position="102"/>
        <end position="126"/>
    </location>
</feature>
<feature type="transmembrane region" description="Helical" evidence="1">
    <location>
        <begin position="317"/>
        <end position="341"/>
    </location>
</feature>
<evidence type="ECO:0000313" key="3">
    <source>
        <dbReference type="Proteomes" id="UP000698059"/>
    </source>
</evidence>
<feature type="transmembrane region" description="Helical" evidence="1">
    <location>
        <begin position="257"/>
        <end position="279"/>
    </location>
</feature>
<proteinExistence type="predicted"/>
<name>A0ABS2LCG7_9CELL</name>
<dbReference type="RefSeq" id="WP_205306261.1">
    <property type="nucleotide sequence ID" value="NZ_BAAAVF010000002.1"/>
</dbReference>
<feature type="transmembrane region" description="Helical" evidence="1">
    <location>
        <begin position="40"/>
        <end position="61"/>
    </location>
</feature>